<organism evidence="2 3">
    <name type="scientific">Dreissena polymorpha</name>
    <name type="common">Zebra mussel</name>
    <name type="synonym">Mytilus polymorpha</name>
    <dbReference type="NCBI Taxonomy" id="45954"/>
    <lineage>
        <taxon>Eukaryota</taxon>
        <taxon>Metazoa</taxon>
        <taxon>Spiralia</taxon>
        <taxon>Lophotrochozoa</taxon>
        <taxon>Mollusca</taxon>
        <taxon>Bivalvia</taxon>
        <taxon>Autobranchia</taxon>
        <taxon>Heteroconchia</taxon>
        <taxon>Euheterodonta</taxon>
        <taxon>Imparidentia</taxon>
        <taxon>Neoheterodontei</taxon>
        <taxon>Myida</taxon>
        <taxon>Dreissenoidea</taxon>
        <taxon>Dreissenidae</taxon>
        <taxon>Dreissena</taxon>
    </lineage>
</organism>
<dbReference type="AlphaFoldDB" id="A0A9D4H5Q4"/>
<accession>A0A9D4H5Q4</accession>
<evidence type="ECO:0000256" key="1">
    <source>
        <dbReference type="SAM" id="MobiDB-lite"/>
    </source>
</evidence>
<evidence type="ECO:0000313" key="3">
    <source>
        <dbReference type="Proteomes" id="UP000828390"/>
    </source>
</evidence>
<feature type="region of interest" description="Disordered" evidence="1">
    <location>
        <begin position="124"/>
        <end position="156"/>
    </location>
</feature>
<proteinExistence type="predicted"/>
<protein>
    <submittedName>
        <fullName evidence="2">Uncharacterized protein</fullName>
    </submittedName>
</protein>
<gene>
    <name evidence="2" type="ORF">DPMN_129421</name>
</gene>
<keyword evidence="3" id="KW-1185">Reference proteome</keyword>
<comment type="caution">
    <text evidence="2">The sequence shown here is derived from an EMBL/GenBank/DDBJ whole genome shotgun (WGS) entry which is preliminary data.</text>
</comment>
<dbReference type="Proteomes" id="UP000828390">
    <property type="component" value="Unassembled WGS sequence"/>
</dbReference>
<evidence type="ECO:0000313" key="2">
    <source>
        <dbReference type="EMBL" id="KAH3827486.1"/>
    </source>
</evidence>
<dbReference type="EMBL" id="JAIWYP010000005">
    <property type="protein sequence ID" value="KAH3827486.1"/>
    <property type="molecule type" value="Genomic_DNA"/>
</dbReference>
<name>A0A9D4H5Q4_DREPO</name>
<reference evidence="2" key="1">
    <citation type="journal article" date="2019" name="bioRxiv">
        <title>The Genome of the Zebra Mussel, Dreissena polymorpha: A Resource for Invasive Species Research.</title>
        <authorList>
            <person name="McCartney M.A."/>
            <person name="Auch B."/>
            <person name="Kono T."/>
            <person name="Mallez S."/>
            <person name="Zhang Y."/>
            <person name="Obille A."/>
            <person name="Becker A."/>
            <person name="Abrahante J.E."/>
            <person name="Garbe J."/>
            <person name="Badalamenti J.P."/>
            <person name="Herman A."/>
            <person name="Mangelson H."/>
            <person name="Liachko I."/>
            <person name="Sullivan S."/>
            <person name="Sone E.D."/>
            <person name="Koren S."/>
            <person name="Silverstein K.A.T."/>
            <person name="Beckman K.B."/>
            <person name="Gohl D.M."/>
        </authorList>
    </citation>
    <scope>NUCLEOTIDE SEQUENCE</scope>
    <source>
        <strain evidence="2">Duluth1</strain>
        <tissue evidence="2">Whole animal</tissue>
    </source>
</reference>
<sequence length="156" mass="17603">MHRPITNPAGPPGSNMQRGDTRGEIFINTVWKIKQCPFYGNMWRKYGADQNRLLSWGGIEACLEVRGGGLIEGPRDSGTQYAQRTRETASGMKTMAGDSERGHKGRAACLHSFGELRLWTKRQTDRDTSMDKTTNRQTKRRTDGRTDVHVDHSVTH</sequence>
<feature type="region of interest" description="Disordered" evidence="1">
    <location>
        <begin position="1"/>
        <end position="20"/>
    </location>
</feature>
<reference evidence="2" key="2">
    <citation type="submission" date="2020-11" db="EMBL/GenBank/DDBJ databases">
        <authorList>
            <person name="McCartney M.A."/>
            <person name="Auch B."/>
            <person name="Kono T."/>
            <person name="Mallez S."/>
            <person name="Becker A."/>
            <person name="Gohl D.M."/>
            <person name="Silverstein K.A.T."/>
            <person name="Koren S."/>
            <person name="Bechman K.B."/>
            <person name="Herman A."/>
            <person name="Abrahante J.E."/>
            <person name="Garbe J."/>
        </authorList>
    </citation>
    <scope>NUCLEOTIDE SEQUENCE</scope>
    <source>
        <strain evidence="2">Duluth1</strain>
        <tissue evidence="2">Whole animal</tissue>
    </source>
</reference>